<evidence type="ECO:0000313" key="2">
    <source>
        <dbReference type="Proteomes" id="UP000557772"/>
    </source>
</evidence>
<evidence type="ECO:0000313" key="1">
    <source>
        <dbReference type="EMBL" id="NNG39954.1"/>
    </source>
</evidence>
<sequence length="158" mass="16931">MGGRGVFDLGGLAPQPDEAEQLQILADAGISAEAVDLVVQARITHEHERALEDVRVLRAAENALYRHADVGMPVPEQDRWDKGTKVTETDDSGARRMLAAAIASAETTASAVDTSEQVAQTRSATIGGMCRREAEGKHADNLQLIDGARPRGRTGTWM</sequence>
<comment type="caution">
    <text evidence="1">The sequence shown here is derived from an EMBL/GenBank/DDBJ whole genome shotgun (WGS) entry which is preliminary data.</text>
</comment>
<accession>A0A849AGI7</accession>
<dbReference type="Proteomes" id="UP000557772">
    <property type="component" value="Unassembled WGS sequence"/>
</dbReference>
<gene>
    <name evidence="1" type="ORF">HJ588_11820</name>
</gene>
<proteinExistence type="predicted"/>
<dbReference type="AlphaFoldDB" id="A0A849AGI7"/>
<organism evidence="1 2">
    <name type="scientific">Flexivirga aerilata</name>
    <dbReference type="NCBI Taxonomy" id="1656889"/>
    <lineage>
        <taxon>Bacteria</taxon>
        <taxon>Bacillati</taxon>
        <taxon>Actinomycetota</taxon>
        <taxon>Actinomycetes</taxon>
        <taxon>Micrococcales</taxon>
        <taxon>Dermacoccaceae</taxon>
        <taxon>Flexivirga</taxon>
    </lineage>
</organism>
<keyword evidence="2" id="KW-1185">Reference proteome</keyword>
<name>A0A849AGI7_9MICO</name>
<dbReference type="RefSeq" id="WP_171155175.1">
    <property type="nucleotide sequence ID" value="NZ_JABENB010000001.1"/>
</dbReference>
<reference evidence="1 2" key="1">
    <citation type="submission" date="2020-05" db="EMBL/GenBank/DDBJ databases">
        <title>Flexivirga sp. ID2601S isolated from air conditioner.</title>
        <authorList>
            <person name="Kim D.H."/>
        </authorList>
    </citation>
    <scope>NUCLEOTIDE SEQUENCE [LARGE SCALE GENOMIC DNA]</scope>
    <source>
        <strain evidence="1 2">ID2601S</strain>
    </source>
</reference>
<protein>
    <submittedName>
        <fullName evidence="1">Uncharacterized protein</fullName>
    </submittedName>
</protein>
<dbReference type="EMBL" id="JABENB010000001">
    <property type="protein sequence ID" value="NNG39954.1"/>
    <property type="molecule type" value="Genomic_DNA"/>
</dbReference>